<reference evidence="2" key="1">
    <citation type="journal article" date="2022" name="Int. J. Mol. Sci.">
        <title>Draft Genome of Tanacetum Coccineum: Genomic Comparison of Closely Related Tanacetum-Family Plants.</title>
        <authorList>
            <person name="Yamashiro T."/>
            <person name="Shiraishi A."/>
            <person name="Nakayama K."/>
            <person name="Satake H."/>
        </authorList>
    </citation>
    <scope>NUCLEOTIDE SEQUENCE</scope>
</reference>
<comment type="caution">
    <text evidence="2">The sequence shown here is derived from an EMBL/GenBank/DDBJ whole genome shotgun (WGS) entry which is preliminary data.</text>
</comment>
<keyword evidence="3" id="KW-1185">Reference proteome</keyword>
<accession>A0ABQ5HFE9</accession>
<reference evidence="2" key="2">
    <citation type="submission" date="2022-01" db="EMBL/GenBank/DDBJ databases">
        <authorList>
            <person name="Yamashiro T."/>
            <person name="Shiraishi A."/>
            <person name="Satake H."/>
            <person name="Nakayama K."/>
        </authorList>
    </citation>
    <scope>NUCLEOTIDE SEQUENCE</scope>
</reference>
<name>A0ABQ5HFE9_9ASTR</name>
<gene>
    <name evidence="2" type="ORF">Tco_1068016</name>
</gene>
<evidence type="ECO:0000256" key="1">
    <source>
        <dbReference type="SAM" id="MobiDB-lite"/>
    </source>
</evidence>
<dbReference type="EMBL" id="BQNB010019535">
    <property type="protein sequence ID" value="GJT86299.1"/>
    <property type="molecule type" value="Genomic_DNA"/>
</dbReference>
<evidence type="ECO:0000313" key="2">
    <source>
        <dbReference type="EMBL" id="GJT86299.1"/>
    </source>
</evidence>
<organism evidence="2 3">
    <name type="scientific">Tanacetum coccineum</name>
    <dbReference type="NCBI Taxonomy" id="301880"/>
    <lineage>
        <taxon>Eukaryota</taxon>
        <taxon>Viridiplantae</taxon>
        <taxon>Streptophyta</taxon>
        <taxon>Embryophyta</taxon>
        <taxon>Tracheophyta</taxon>
        <taxon>Spermatophyta</taxon>
        <taxon>Magnoliopsida</taxon>
        <taxon>eudicotyledons</taxon>
        <taxon>Gunneridae</taxon>
        <taxon>Pentapetalae</taxon>
        <taxon>asterids</taxon>
        <taxon>campanulids</taxon>
        <taxon>Asterales</taxon>
        <taxon>Asteraceae</taxon>
        <taxon>Asteroideae</taxon>
        <taxon>Anthemideae</taxon>
        <taxon>Anthemidinae</taxon>
        <taxon>Tanacetum</taxon>
    </lineage>
</organism>
<dbReference type="Proteomes" id="UP001151760">
    <property type="component" value="Unassembled WGS sequence"/>
</dbReference>
<feature type="compositionally biased region" description="Basic and acidic residues" evidence="1">
    <location>
        <begin position="90"/>
        <end position="116"/>
    </location>
</feature>
<protein>
    <submittedName>
        <fullName evidence="2">Uncharacterized protein</fullName>
    </submittedName>
</protein>
<evidence type="ECO:0000313" key="3">
    <source>
        <dbReference type="Proteomes" id="UP001151760"/>
    </source>
</evidence>
<sequence>MERKQNQVDVAKMIACEIQQECENLRAEISSQFNNTITNHIPSQVDSSVRNYMLDNPQLQHKDLPIWLALKIKFEGLHVSNTSYIPSFIRPRDQDDPHDDAHPEGENSAKRQKMSEHGTYVFGESSSNQANESEPDDDELPTEKVSQELVKEMLQTVDEA</sequence>
<proteinExistence type="predicted"/>
<feature type="region of interest" description="Disordered" evidence="1">
    <location>
        <begin position="87"/>
        <end position="145"/>
    </location>
</feature>